<feature type="region of interest" description="Disordered" evidence="1">
    <location>
        <begin position="322"/>
        <end position="391"/>
    </location>
</feature>
<dbReference type="Proteomes" id="UP001652621">
    <property type="component" value="Unplaced"/>
</dbReference>
<evidence type="ECO:0000256" key="2">
    <source>
        <dbReference type="SAM" id="Phobius"/>
    </source>
</evidence>
<feature type="region of interest" description="Disordered" evidence="1">
    <location>
        <begin position="239"/>
        <end position="285"/>
    </location>
</feature>
<dbReference type="RefSeq" id="XP_058981835.1">
    <property type="nucleotide sequence ID" value="XM_059125852.1"/>
</dbReference>
<keyword evidence="2" id="KW-0472">Membrane</keyword>
<dbReference type="GeneID" id="101895174"/>
<feature type="compositionally biased region" description="Low complexity" evidence="1">
    <location>
        <begin position="149"/>
        <end position="172"/>
    </location>
</feature>
<feature type="compositionally biased region" description="Gly residues" evidence="1">
    <location>
        <begin position="124"/>
        <end position="133"/>
    </location>
</feature>
<sequence>MERGSGGGGQYQHQQQPQQPQPHHQQSYYHPHGHAATFMTAASDEHIGKSSFDNPATKKKPPKLKAINRSISMAIDNYDGPGGGGPVMLDDSSLIVEQPIIHRSASPVALRSAPPPQTLALPSGGFGGGGGSGAVSPALSSRKHHQHHSFAQMAAQARQFSQQQSHSSSTSSPIGHGAVSPLMGSSGRIGGGGGGVGGDGGGGGGGYPSTASHAYQHQHSQHQPDIYLVSSSSLVDDVGGRMGGSSASPIQFIDDYMLPPSSHRQQQQQQQHATHPLKKSQFRRSDTIDIHPASTFQMKKTHSFHAPHDPSEAIMDPLLLSAGQPTSASSSRRTSSVRGNFLMPGHAGSKELSRSPSPSRRGAKSHRSLHDPQRRPSAKPESVVDSQIRHPSLNDDLLEPIDARTAGLLAPTNLSLENELFIESRSRSNSHTKMEDVGLAERISMRKTSGSFEDPSTAHGATVATSSLKKRDHSHSARQHSTHSLELDGRPSTSAATAAAAAAAVSGGTHSTLHLHSAAAAATAAYHFKRGREHGRSLYLSPNNLEEVQVHHRPAVLAAAAAFGGTNASAASSIKQAKALHSASMRLRTYRESLSATKKSKSFIGDSTYPPPLVSVSNEFVALTSPHRRNSGRALASATTSGGAATLEEIKRSPRPVSLGASTSPAGTVTTAFMEEKRPSFERKSSMTYELGDAAFEQVLRPFHHKAAAGIGTRKCHILSFSFADEADDEEEADRKRKRIVCIVMTVFLCLVCAAVFVVIMTLTHSSGQSHYGSHGHHGLTKKVNTYNRDVPVHYNVRQENERLMKETMDRVRFGKNYTEAASSLLAATTSSLVSAVAGAAGGAAAAAGGEGHHGEAYAQPLVPEPMALMLPPQHQQQPHHMPHLQQIP</sequence>
<protein>
    <submittedName>
        <fullName evidence="4">Uncharacterized protein LOC101895174</fullName>
    </submittedName>
</protein>
<keyword evidence="2" id="KW-0812">Transmembrane</keyword>
<dbReference type="PANTHER" id="PTHR31535">
    <property type="match status" value="1"/>
</dbReference>
<keyword evidence="2" id="KW-1133">Transmembrane helix</keyword>
<feature type="compositionally biased region" description="Low complexity" evidence="1">
    <location>
        <begin position="11"/>
        <end position="30"/>
    </location>
</feature>
<organism evidence="3 4">
    <name type="scientific">Musca domestica</name>
    <name type="common">House fly</name>
    <dbReference type="NCBI Taxonomy" id="7370"/>
    <lineage>
        <taxon>Eukaryota</taxon>
        <taxon>Metazoa</taxon>
        <taxon>Ecdysozoa</taxon>
        <taxon>Arthropoda</taxon>
        <taxon>Hexapoda</taxon>
        <taxon>Insecta</taxon>
        <taxon>Pterygota</taxon>
        <taxon>Neoptera</taxon>
        <taxon>Endopterygota</taxon>
        <taxon>Diptera</taxon>
        <taxon>Brachycera</taxon>
        <taxon>Muscomorpha</taxon>
        <taxon>Muscoidea</taxon>
        <taxon>Muscidae</taxon>
        <taxon>Musca</taxon>
    </lineage>
</organism>
<accession>A0ABM3V7S4</accession>
<proteinExistence type="predicted"/>
<feature type="transmembrane region" description="Helical" evidence="2">
    <location>
        <begin position="740"/>
        <end position="763"/>
    </location>
</feature>
<feature type="region of interest" description="Disordered" evidence="1">
    <location>
        <begin position="1"/>
        <end position="67"/>
    </location>
</feature>
<evidence type="ECO:0000256" key="1">
    <source>
        <dbReference type="SAM" id="MobiDB-lite"/>
    </source>
</evidence>
<feature type="compositionally biased region" description="Gly residues" evidence="1">
    <location>
        <begin position="1"/>
        <end position="10"/>
    </location>
</feature>
<feature type="region of interest" description="Disordered" evidence="1">
    <location>
        <begin position="107"/>
        <end position="222"/>
    </location>
</feature>
<reference evidence="4" key="1">
    <citation type="submission" date="2025-08" db="UniProtKB">
        <authorList>
            <consortium name="RefSeq"/>
        </authorList>
    </citation>
    <scope>IDENTIFICATION</scope>
    <source>
        <strain evidence="4">Aabys</strain>
        <tissue evidence="4">Whole body</tissue>
    </source>
</reference>
<evidence type="ECO:0000313" key="4">
    <source>
        <dbReference type="RefSeq" id="XP_058981835.1"/>
    </source>
</evidence>
<feature type="region of interest" description="Disordered" evidence="1">
    <location>
        <begin position="447"/>
        <end position="493"/>
    </location>
</feature>
<feature type="compositionally biased region" description="Low complexity" evidence="1">
    <location>
        <begin position="326"/>
        <end position="336"/>
    </location>
</feature>
<feature type="compositionally biased region" description="Basic residues" evidence="1">
    <location>
        <begin position="468"/>
        <end position="481"/>
    </location>
</feature>
<keyword evidence="3" id="KW-1185">Reference proteome</keyword>
<name>A0ABM3V7S4_MUSDO</name>
<feature type="compositionally biased region" description="Gly residues" evidence="1">
    <location>
        <begin position="187"/>
        <end position="207"/>
    </location>
</feature>
<gene>
    <name evidence="4" type="primary">LOC101895174</name>
</gene>
<dbReference type="PANTHER" id="PTHR31535:SF3">
    <property type="entry name" value="REGULATORY PROTEIN ZESTE"/>
    <property type="match status" value="1"/>
</dbReference>
<feature type="compositionally biased region" description="Low complexity" evidence="1">
    <location>
        <begin position="211"/>
        <end position="222"/>
    </location>
</feature>
<evidence type="ECO:0000313" key="3">
    <source>
        <dbReference type="Proteomes" id="UP001652621"/>
    </source>
</evidence>